<dbReference type="AlphaFoldDB" id="A0A7W8A760"/>
<comment type="caution">
    <text evidence="2">The sequence shown here is derived from an EMBL/GenBank/DDBJ whole genome shotgun (WGS) entry which is preliminary data.</text>
</comment>
<name>A0A7W8A760_9ACTN</name>
<evidence type="ECO:0000313" key="3">
    <source>
        <dbReference type="Proteomes" id="UP000568380"/>
    </source>
</evidence>
<gene>
    <name evidence="2" type="ORF">HNR40_005367</name>
</gene>
<reference evidence="2 3" key="1">
    <citation type="submission" date="2020-08" db="EMBL/GenBank/DDBJ databases">
        <title>Genomic Encyclopedia of Type Strains, Phase IV (KMG-IV): sequencing the most valuable type-strain genomes for metagenomic binning, comparative biology and taxonomic classification.</title>
        <authorList>
            <person name="Goeker M."/>
        </authorList>
    </citation>
    <scope>NUCLEOTIDE SEQUENCE [LARGE SCALE GENOMIC DNA]</scope>
    <source>
        <strain evidence="2 3">DSM 45385</strain>
    </source>
</reference>
<accession>A0A7W8A760</accession>
<keyword evidence="3" id="KW-1185">Reference proteome</keyword>
<organism evidence="2 3">
    <name type="scientific">Nonomuraea endophytica</name>
    <dbReference type="NCBI Taxonomy" id="714136"/>
    <lineage>
        <taxon>Bacteria</taxon>
        <taxon>Bacillati</taxon>
        <taxon>Actinomycetota</taxon>
        <taxon>Actinomycetes</taxon>
        <taxon>Streptosporangiales</taxon>
        <taxon>Streptosporangiaceae</taxon>
        <taxon>Nonomuraea</taxon>
    </lineage>
</organism>
<dbReference type="RefSeq" id="WP_184965854.1">
    <property type="nucleotide sequence ID" value="NZ_JACHIN010000007.1"/>
</dbReference>
<evidence type="ECO:0000256" key="1">
    <source>
        <dbReference type="SAM" id="MobiDB-lite"/>
    </source>
</evidence>
<evidence type="ECO:0000313" key="2">
    <source>
        <dbReference type="EMBL" id="MBB5079881.1"/>
    </source>
</evidence>
<dbReference type="EMBL" id="JACHIN010000007">
    <property type="protein sequence ID" value="MBB5079881.1"/>
    <property type="molecule type" value="Genomic_DNA"/>
</dbReference>
<dbReference type="Proteomes" id="UP000568380">
    <property type="component" value="Unassembled WGS sequence"/>
</dbReference>
<sequence length="177" mass="18666">MLAISLGLAWLVLAPLSLWVLFRGRNLAKVGAVVTLVLLESGTVALADTLDPEPVVVSHTMPRPAACAESAPVPSTARVVGRRSLELTWPASATECDTAKVLMRPKGHRLRVWIREGPLSGRHPGVTTVPVRVAGGAASLRIPLPKPGAYKAVDGRTDHRIPAPATHSAQPASPDRP</sequence>
<feature type="region of interest" description="Disordered" evidence="1">
    <location>
        <begin position="144"/>
        <end position="177"/>
    </location>
</feature>
<protein>
    <submittedName>
        <fullName evidence="2">Uncharacterized protein</fullName>
    </submittedName>
</protein>
<proteinExistence type="predicted"/>